<keyword evidence="2" id="KW-1185">Reference proteome</keyword>
<sequence length="72" mass="8022">MDEILTKKSGCALEPGRGAKNIRPSLPFSHGFHSHDMHDADFFADFVMLWLCQSLDKRAPDGSTTSGKTKER</sequence>
<comment type="caution">
    <text evidence="1">The sequence shown here is derived from an EMBL/GenBank/DDBJ whole genome shotgun (WGS) entry which is preliminary data.</text>
</comment>
<reference evidence="1 2" key="1">
    <citation type="journal article" date="2016" name="Nat. Commun.">
        <title>Extremotolerant tardigrade genome and improved radiotolerance of human cultured cells by tardigrade-unique protein.</title>
        <authorList>
            <person name="Hashimoto T."/>
            <person name="Horikawa D.D."/>
            <person name="Saito Y."/>
            <person name="Kuwahara H."/>
            <person name="Kozuka-Hata H."/>
            <person name="Shin-I T."/>
            <person name="Minakuchi Y."/>
            <person name="Ohishi K."/>
            <person name="Motoyama A."/>
            <person name="Aizu T."/>
            <person name="Enomoto A."/>
            <person name="Kondo K."/>
            <person name="Tanaka S."/>
            <person name="Hara Y."/>
            <person name="Koshikawa S."/>
            <person name="Sagara H."/>
            <person name="Miura T."/>
            <person name="Yokobori S."/>
            <person name="Miyagawa K."/>
            <person name="Suzuki Y."/>
            <person name="Kubo T."/>
            <person name="Oyama M."/>
            <person name="Kohara Y."/>
            <person name="Fujiyama A."/>
            <person name="Arakawa K."/>
            <person name="Katayama T."/>
            <person name="Toyoda A."/>
            <person name="Kunieda T."/>
        </authorList>
    </citation>
    <scope>NUCLEOTIDE SEQUENCE [LARGE SCALE GENOMIC DNA]</scope>
    <source>
        <strain evidence="1 2">YOKOZUNA-1</strain>
    </source>
</reference>
<accession>A0A1D1VH93</accession>
<name>A0A1D1VH93_RAMVA</name>
<gene>
    <name evidence="1" type="primary">RvY_10179-1</name>
    <name evidence="1" type="synonym">RvY_10179.1</name>
    <name evidence="1" type="ORF">RvY_10179</name>
</gene>
<evidence type="ECO:0000313" key="2">
    <source>
        <dbReference type="Proteomes" id="UP000186922"/>
    </source>
</evidence>
<organism evidence="1 2">
    <name type="scientific">Ramazzottius varieornatus</name>
    <name type="common">Water bear</name>
    <name type="synonym">Tardigrade</name>
    <dbReference type="NCBI Taxonomy" id="947166"/>
    <lineage>
        <taxon>Eukaryota</taxon>
        <taxon>Metazoa</taxon>
        <taxon>Ecdysozoa</taxon>
        <taxon>Tardigrada</taxon>
        <taxon>Eutardigrada</taxon>
        <taxon>Parachela</taxon>
        <taxon>Hypsibioidea</taxon>
        <taxon>Ramazzottiidae</taxon>
        <taxon>Ramazzottius</taxon>
    </lineage>
</organism>
<protein>
    <submittedName>
        <fullName evidence="1">Uncharacterized protein</fullName>
    </submittedName>
</protein>
<dbReference type="AlphaFoldDB" id="A0A1D1VH93"/>
<evidence type="ECO:0000313" key="1">
    <source>
        <dbReference type="EMBL" id="GAU99137.1"/>
    </source>
</evidence>
<dbReference type="Proteomes" id="UP000186922">
    <property type="component" value="Unassembled WGS sequence"/>
</dbReference>
<proteinExistence type="predicted"/>
<dbReference type="EMBL" id="BDGG01000005">
    <property type="protein sequence ID" value="GAU99137.1"/>
    <property type="molecule type" value="Genomic_DNA"/>
</dbReference>